<keyword evidence="4" id="KW-1185">Reference proteome</keyword>
<feature type="region of interest" description="Disordered" evidence="1">
    <location>
        <begin position="185"/>
        <end position="223"/>
    </location>
</feature>
<dbReference type="Proteomes" id="UP000799424">
    <property type="component" value="Unassembled WGS sequence"/>
</dbReference>
<feature type="compositionally biased region" description="Basic and acidic residues" evidence="1">
    <location>
        <begin position="580"/>
        <end position="589"/>
    </location>
</feature>
<dbReference type="EMBL" id="MU006237">
    <property type="protein sequence ID" value="KAF2821490.1"/>
    <property type="molecule type" value="Genomic_DNA"/>
</dbReference>
<feature type="compositionally biased region" description="Low complexity" evidence="1">
    <location>
        <begin position="520"/>
        <end position="530"/>
    </location>
</feature>
<feature type="signal peptide" evidence="2">
    <location>
        <begin position="1"/>
        <end position="18"/>
    </location>
</feature>
<organism evidence="3 4">
    <name type="scientific">Ophiobolus disseminans</name>
    <dbReference type="NCBI Taxonomy" id="1469910"/>
    <lineage>
        <taxon>Eukaryota</taxon>
        <taxon>Fungi</taxon>
        <taxon>Dikarya</taxon>
        <taxon>Ascomycota</taxon>
        <taxon>Pezizomycotina</taxon>
        <taxon>Dothideomycetes</taxon>
        <taxon>Pleosporomycetidae</taxon>
        <taxon>Pleosporales</taxon>
        <taxon>Pleosporineae</taxon>
        <taxon>Phaeosphaeriaceae</taxon>
        <taxon>Ophiobolus</taxon>
    </lineage>
</organism>
<feature type="region of interest" description="Disordered" evidence="1">
    <location>
        <begin position="504"/>
        <end position="554"/>
    </location>
</feature>
<feature type="compositionally biased region" description="Polar residues" evidence="1">
    <location>
        <begin position="185"/>
        <end position="194"/>
    </location>
</feature>
<name>A0A6A6ZKB5_9PLEO</name>
<evidence type="ECO:0000256" key="2">
    <source>
        <dbReference type="SAM" id="SignalP"/>
    </source>
</evidence>
<feature type="region of interest" description="Disordered" evidence="1">
    <location>
        <begin position="569"/>
        <end position="589"/>
    </location>
</feature>
<feature type="compositionally biased region" description="Basic and acidic residues" evidence="1">
    <location>
        <begin position="544"/>
        <end position="553"/>
    </location>
</feature>
<accession>A0A6A6ZKB5</accession>
<gene>
    <name evidence="3" type="ORF">CC86DRAFT_386441</name>
</gene>
<dbReference type="AlphaFoldDB" id="A0A6A6ZKB5"/>
<proteinExistence type="predicted"/>
<sequence length="589" mass="64454">MHLHILPLLALAPLLALGVSLLSQSTSGGHRAVDARQLMPSTNHCWKSQECNTTLNNFIDCFDHMPPGFEDPNGGVAQIASFRPCLCNTDYKDILKHFEQEMRTSVLNCFYCLKDNGVDIIDSNKATAQFRNKIYGFCNANISNVVDLLMSLIKFTKDAGMPGGLPERVVAVTKIASKLSSTLGMNSPTSTAAKSTDALGPSLPPRTPEPSTSSTPATSKPSTDFCWHTDECSSITEKFTSCLVGQVIDDPNHIENASMNYQKCLCTDDFLYILPVPASNSSIAGCYGCLYQAGVDVNNDETPSRHFVYRIWGFCNSAKPNMFGMFMDLVDFSTDVKKPESLMPERIQRMTSLRLIFTSSTNMNAPSTMPLFPTKSWPFTAQVTPKSTPQHPGSDPNVPWYSSTLTSGSPIPTEYLAQLPLRWPYTEYGIQRKAGKTTSWPLVNPNSTTQTVAWVYATVLWNQRPLYTPPAEKAKRKADVHAPLYNPDLNGWKHEFIYETLTPSAPTSSVTPLPTPAPSSPTDSISTTQSGAKPTITQQSVLGKDPDNKDESAYKSTFTKNGVRLMAGNVSALQTPTPGRADELSKLAA</sequence>
<protein>
    <submittedName>
        <fullName evidence="3">Uncharacterized protein</fullName>
    </submittedName>
</protein>
<feature type="chain" id="PRO_5025547594" evidence="2">
    <location>
        <begin position="19"/>
        <end position="589"/>
    </location>
</feature>
<feature type="compositionally biased region" description="Polar residues" evidence="1">
    <location>
        <begin position="531"/>
        <end position="541"/>
    </location>
</feature>
<evidence type="ECO:0000313" key="4">
    <source>
        <dbReference type="Proteomes" id="UP000799424"/>
    </source>
</evidence>
<dbReference type="OrthoDB" id="3683299at2759"/>
<reference evidence="3" key="1">
    <citation type="journal article" date="2020" name="Stud. Mycol.">
        <title>101 Dothideomycetes genomes: a test case for predicting lifestyles and emergence of pathogens.</title>
        <authorList>
            <person name="Haridas S."/>
            <person name="Albert R."/>
            <person name="Binder M."/>
            <person name="Bloem J."/>
            <person name="Labutti K."/>
            <person name="Salamov A."/>
            <person name="Andreopoulos B."/>
            <person name="Baker S."/>
            <person name="Barry K."/>
            <person name="Bills G."/>
            <person name="Bluhm B."/>
            <person name="Cannon C."/>
            <person name="Castanera R."/>
            <person name="Culley D."/>
            <person name="Daum C."/>
            <person name="Ezra D."/>
            <person name="Gonzalez J."/>
            <person name="Henrissat B."/>
            <person name="Kuo A."/>
            <person name="Liang C."/>
            <person name="Lipzen A."/>
            <person name="Lutzoni F."/>
            <person name="Magnuson J."/>
            <person name="Mondo S."/>
            <person name="Nolan M."/>
            <person name="Ohm R."/>
            <person name="Pangilinan J."/>
            <person name="Park H.-J."/>
            <person name="Ramirez L."/>
            <person name="Alfaro M."/>
            <person name="Sun H."/>
            <person name="Tritt A."/>
            <person name="Yoshinaga Y."/>
            <person name="Zwiers L.-H."/>
            <person name="Turgeon B."/>
            <person name="Goodwin S."/>
            <person name="Spatafora J."/>
            <person name="Crous P."/>
            <person name="Grigoriev I."/>
        </authorList>
    </citation>
    <scope>NUCLEOTIDE SEQUENCE</scope>
    <source>
        <strain evidence="3">CBS 113818</strain>
    </source>
</reference>
<keyword evidence="2" id="KW-0732">Signal</keyword>
<feature type="compositionally biased region" description="Low complexity" evidence="1">
    <location>
        <begin position="209"/>
        <end position="223"/>
    </location>
</feature>
<evidence type="ECO:0000256" key="1">
    <source>
        <dbReference type="SAM" id="MobiDB-lite"/>
    </source>
</evidence>
<evidence type="ECO:0000313" key="3">
    <source>
        <dbReference type="EMBL" id="KAF2821490.1"/>
    </source>
</evidence>